<keyword evidence="4" id="KW-1185">Reference proteome</keyword>
<evidence type="ECO:0000313" key="3">
    <source>
        <dbReference type="EMBL" id="TKW22193.1"/>
    </source>
</evidence>
<feature type="transmembrane region" description="Helical" evidence="2">
    <location>
        <begin position="6"/>
        <end position="27"/>
    </location>
</feature>
<keyword evidence="2" id="KW-0812">Transmembrane</keyword>
<protein>
    <submittedName>
        <fullName evidence="3">Uncharacterized protein</fullName>
    </submittedName>
</protein>
<feature type="region of interest" description="Disordered" evidence="1">
    <location>
        <begin position="47"/>
        <end position="76"/>
    </location>
</feature>
<dbReference type="Gramene" id="TKW22193">
    <property type="protein sequence ID" value="TKW22193"/>
    <property type="gene ID" value="SEVIR_4G213400v2"/>
</dbReference>
<dbReference type="AlphaFoldDB" id="A0A4U6V478"/>
<dbReference type="EMBL" id="CM016555">
    <property type="protein sequence ID" value="TKW22193.1"/>
    <property type="molecule type" value="Genomic_DNA"/>
</dbReference>
<name>A0A4U6V478_SETVI</name>
<proteinExistence type="predicted"/>
<evidence type="ECO:0000313" key="4">
    <source>
        <dbReference type="Proteomes" id="UP000298652"/>
    </source>
</evidence>
<keyword evidence="2" id="KW-1133">Transmembrane helix</keyword>
<reference evidence="3" key="1">
    <citation type="submission" date="2019-03" db="EMBL/GenBank/DDBJ databases">
        <title>WGS assembly of Setaria viridis.</title>
        <authorList>
            <person name="Huang P."/>
            <person name="Jenkins J."/>
            <person name="Grimwood J."/>
            <person name="Barry K."/>
            <person name="Healey A."/>
            <person name="Mamidi S."/>
            <person name="Sreedasyam A."/>
            <person name="Shu S."/>
            <person name="Feldman M."/>
            <person name="Wu J."/>
            <person name="Yu Y."/>
            <person name="Chen C."/>
            <person name="Johnson J."/>
            <person name="Rokhsar D."/>
            <person name="Baxter I."/>
            <person name="Schmutz J."/>
            <person name="Brutnell T."/>
            <person name="Kellogg E."/>
        </authorList>
    </citation>
    <scope>NUCLEOTIDE SEQUENCE [LARGE SCALE GENOMIC DNA]</scope>
</reference>
<organism evidence="3 4">
    <name type="scientific">Setaria viridis</name>
    <name type="common">Green bristlegrass</name>
    <name type="synonym">Setaria italica subsp. viridis</name>
    <dbReference type="NCBI Taxonomy" id="4556"/>
    <lineage>
        <taxon>Eukaryota</taxon>
        <taxon>Viridiplantae</taxon>
        <taxon>Streptophyta</taxon>
        <taxon>Embryophyta</taxon>
        <taxon>Tracheophyta</taxon>
        <taxon>Spermatophyta</taxon>
        <taxon>Magnoliopsida</taxon>
        <taxon>Liliopsida</taxon>
        <taxon>Poales</taxon>
        <taxon>Poaceae</taxon>
        <taxon>PACMAD clade</taxon>
        <taxon>Panicoideae</taxon>
        <taxon>Panicodae</taxon>
        <taxon>Paniceae</taxon>
        <taxon>Cenchrinae</taxon>
        <taxon>Setaria</taxon>
    </lineage>
</organism>
<sequence length="101" mass="10856">MLLHGPGYGLYALGLCPCSRVLFLFYFSHSKLTAILHFSDSAGGNSPAIFSPRRRHGHGPRSSTGVPGGGGAAGSRGARAAFLQHRVAQLWTEHCRRQRTP</sequence>
<dbReference type="Proteomes" id="UP000298652">
    <property type="component" value="Chromosome 4"/>
</dbReference>
<keyword evidence="2" id="KW-0472">Membrane</keyword>
<accession>A0A4U6V478</accession>
<evidence type="ECO:0000256" key="1">
    <source>
        <dbReference type="SAM" id="MobiDB-lite"/>
    </source>
</evidence>
<evidence type="ECO:0000256" key="2">
    <source>
        <dbReference type="SAM" id="Phobius"/>
    </source>
</evidence>
<gene>
    <name evidence="3" type="ORF">SEVIR_4G213400v2</name>
</gene>